<evidence type="ECO:0000313" key="5">
    <source>
        <dbReference type="Proteomes" id="UP000032726"/>
    </source>
</evidence>
<dbReference type="HOGENOM" id="CLU_147162_3_1_10"/>
<dbReference type="AlphaFoldDB" id="A0A0D5YW39"/>
<evidence type="ECO:0000256" key="2">
    <source>
        <dbReference type="ARBA" id="ARBA00022649"/>
    </source>
</evidence>
<reference evidence="4 5" key="1">
    <citation type="submission" date="2015-03" db="EMBL/GenBank/DDBJ databases">
        <title>Complete genome sequence of Muricauda lutaonensis CC-HSB-11T, isolated from a coastal hot spring.</title>
        <authorList>
            <person name="Kim K.M."/>
        </authorList>
    </citation>
    <scope>NUCLEOTIDE SEQUENCE [LARGE SCALE GENOMIC DNA]</scope>
    <source>
        <strain evidence="4 5">CC-HSB-11</strain>
    </source>
</reference>
<dbReference type="Proteomes" id="UP000032726">
    <property type="component" value="Chromosome"/>
</dbReference>
<protein>
    <recommendedName>
        <fullName evidence="3">Toxin</fullName>
    </recommendedName>
</protein>
<organism evidence="4 5">
    <name type="scientific">Flagellimonas lutaonensis</name>
    <dbReference type="NCBI Taxonomy" id="516051"/>
    <lineage>
        <taxon>Bacteria</taxon>
        <taxon>Pseudomonadati</taxon>
        <taxon>Bacteroidota</taxon>
        <taxon>Flavobacteriia</taxon>
        <taxon>Flavobacteriales</taxon>
        <taxon>Flavobacteriaceae</taxon>
        <taxon>Flagellimonas</taxon>
    </lineage>
</organism>
<dbReference type="InterPro" id="IPR007712">
    <property type="entry name" value="RelE/ParE_toxin"/>
</dbReference>
<evidence type="ECO:0000313" key="4">
    <source>
        <dbReference type="EMBL" id="AKA36099.1"/>
    </source>
</evidence>
<dbReference type="PANTHER" id="PTHR33755">
    <property type="entry name" value="TOXIN PARE1-RELATED"/>
    <property type="match status" value="1"/>
</dbReference>
<dbReference type="InterPro" id="IPR035093">
    <property type="entry name" value="RelE/ParE_toxin_dom_sf"/>
</dbReference>
<dbReference type="KEGG" id="mlt:VC82_2530"/>
<dbReference type="OrthoDB" id="7173315at2"/>
<gene>
    <name evidence="4" type="ORF">VC82_2530</name>
</gene>
<dbReference type="Gene3D" id="3.30.2310.20">
    <property type="entry name" value="RelE-like"/>
    <property type="match status" value="1"/>
</dbReference>
<dbReference type="InterPro" id="IPR028344">
    <property type="entry name" value="ParE1/4"/>
</dbReference>
<dbReference type="EMBL" id="CP011071">
    <property type="protein sequence ID" value="AKA36099.1"/>
    <property type="molecule type" value="Genomic_DNA"/>
</dbReference>
<dbReference type="STRING" id="516051.VC82_2530"/>
<comment type="similarity">
    <text evidence="1 3">Belongs to the RelE toxin family.</text>
</comment>
<dbReference type="PANTHER" id="PTHR33755:SF9">
    <property type="entry name" value="TOXIN PARE1"/>
    <property type="match status" value="1"/>
</dbReference>
<dbReference type="PIRSF" id="PIRSF029218">
    <property type="entry name" value="ParE"/>
    <property type="match status" value="1"/>
</dbReference>
<evidence type="ECO:0000256" key="3">
    <source>
        <dbReference type="PIRNR" id="PIRNR029218"/>
    </source>
</evidence>
<keyword evidence="5" id="KW-1185">Reference proteome</keyword>
<keyword evidence="2" id="KW-1277">Toxin-antitoxin system</keyword>
<proteinExistence type="inferred from homology"/>
<evidence type="ECO:0000256" key="1">
    <source>
        <dbReference type="ARBA" id="ARBA00006226"/>
    </source>
</evidence>
<sequence length="102" mass="12085">MNSRKLKSFLLTKDADSDLDEIFDYTEGEYGFNQAVKYLSDLDNLFEQLVQNPNLGRERNEIKKGIYSIIENEHIVFYEIHENHILIARVLHGRRDIPKFIK</sequence>
<dbReference type="Pfam" id="PF05016">
    <property type="entry name" value="ParE_toxin"/>
    <property type="match status" value="1"/>
</dbReference>
<dbReference type="InterPro" id="IPR051803">
    <property type="entry name" value="TA_system_RelE-like_toxin"/>
</dbReference>
<accession>A0A0D5YW39</accession>
<name>A0A0D5YW39_9FLAO</name>
<dbReference type="RefSeq" id="WP_045802677.1">
    <property type="nucleotide sequence ID" value="NZ_CP011071.1"/>
</dbReference>